<evidence type="ECO:0000313" key="2">
    <source>
        <dbReference type="EMBL" id="MFD2705816.1"/>
    </source>
</evidence>
<organism evidence="2 3">
    <name type="scientific">Salibacterium lacus</name>
    <dbReference type="NCBI Taxonomy" id="1898109"/>
    <lineage>
        <taxon>Bacteria</taxon>
        <taxon>Bacillati</taxon>
        <taxon>Bacillota</taxon>
        <taxon>Bacilli</taxon>
        <taxon>Bacillales</taxon>
        <taxon>Bacillaceae</taxon>
    </lineage>
</organism>
<comment type="caution">
    <text evidence="2">The sequence shown here is derived from an EMBL/GenBank/DDBJ whole genome shotgun (WGS) entry which is preliminary data.</text>
</comment>
<feature type="chain" id="PRO_5046323151" description="Thioredoxin" evidence="1">
    <location>
        <begin position="27"/>
        <end position="135"/>
    </location>
</feature>
<reference evidence="3" key="1">
    <citation type="journal article" date="2019" name="Int. J. Syst. Evol. Microbiol.">
        <title>The Global Catalogue of Microorganisms (GCM) 10K type strain sequencing project: providing services to taxonomists for standard genome sequencing and annotation.</title>
        <authorList>
            <consortium name="The Broad Institute Genomics Platform"/>
            <consortium name="The Broad Institute Genome Sequencing Center for Infectious Disease"/>
            <person name="Wu L."/>
            <person name="Ma J."/>
        </authorList>
    </citation>
    <scope>NUCLEOTIDE SEQUENCE [LARGE SCALE GENOMIC DNA]</scope>
    <source>
        <strain evidence="3">KCTC 33792</strain>
    </source>
</reference>
<protein>
    <recommendedName>
        <fullName evidence="4">Thioredoxin</fullName>
    </recommendedName>
</protein>
<name>A0ABW5T1E1_9BACI</name>
<gene>
    <name evidence="2" type="ORF">ACFSUB_10055</name>
</gene>
<accession>A0ABW5T1E1</accession>
<keyword evidence="1" id="KW-0732">Signal</keyword>
<dbReference type="Proteomes" id="UP001597520">
    <property type="component" value="Unassembled WGS sequence"/>
</dbReference>
<keyword evidence="3" id="KW-1185">Reference proteome</keyword>
<feature type="signal peptide" evidence="1">
    <location>
        <begin position="1"/>
        <end position="26"/>
    </location>
</feature>
<dbReference type="RefSeq" id="WP_380713044.1">
    <property type="nucleotide sequence ID" value="NZ_JBHUML010000002.1"/>
</dbReference>
<dbReference type="EMBL" id="JBHUML010000002">
    <property type="protein sequence ID" value="MFD2705816.1"/>
    <property type="molecule type" value="Genomic_DNA"/>
</dbReference>
<dbReference type="Gene3D" id="3.40.30.10">
    <property type="entry name" value="Glutaredoxin"/>
    <property type="match status" value="1"/>
</dbReference>
<evidence type="ECO:0000313" key="3">
    <source>
        <dbReference type="Proteomes" id="UP001597520"/>
    </source>
</evidence>
<evidence type="ECO:0000256" key="1">
    <source>
        <dbReference type="SAM" id="SignalP"/>
    </source>
</evidence>
<dbReference type="InterPro" id="IPR036249">
    <property type="entry name" value="Thioredoxin-like_sf"/>
</dbReference>
<dbReference type="SUPFAM" id="SSF52833">
    <property type="entry name" value="Thioredoxin-like"/>
    <property type="match status" value="1"/>
</dbReference>
<sequence>MPGYAKRFLAAVICLLLPLTACTAQSQPAMIQELHAETSMLLFSDEKNLNAERPFYRALLNKSNNCSTDQMDIRIISSQEEDISQYFGVSSYPSLYVMKGTELRDKYEGSLDQSDIETFINGHVTCEETKEREEG</sequence>
<evidence type="ECO:0008006" key="4">
    <source>
        <dbReference type="Google" id="ProtNLM"/>
    </source>
</evidence>
<proteinExistence type="predicted"/>